<gene>
    <name evidence="2" type="ORF">AUJ35_01715</name>
</gene>
<feature type="transmembrane region" description="Helical" evidence="1">
    <location>
        <begin position="71"/>
        <end position="98"/>
    </location>
</feature>
<dbReference type="Proteomes" id="UP000182860">
    <property type="component" value="Unassembled WGS sequence"/>
</dbReference>
<proteinExistence type="predicted"/>
<evidence type="ECO:0000313" key="2">
    <source>
        <dbReference type="EMBL" id="OIO07623.1"/>
    </source>
</evidence>
<reference evidence="2 3" key="1">
    <citation type="journal article" date="2016" name="Environ. Microbiol.">
        <title>Genomic resolution of a cold subsurface aquifer community provides metabolic insights for novel microbes adapted to high CO concentrations.</title>
        <authorList>
            <person name="Probst A.J."/>
            <person name="Castelle C.J."/>
            <person name="Singh A."/>
            <person name="Brown C.T."/>
            <person name="Anantharaman K."/>
            <person name="Sharon I."/>
            <person name="Hug L.A."/>
            <person name="Burstein D."/>
            <person name="Emerson J.B."/>
            <person name="Thomas B.C."/>
            <person name="Banfield J.F."/>
        </authorList>
    </citation>
    <scope>NUCLEOTIDE SEQUENCE [LARGE SCALE GENOMIC DNA]</scope>
    <source>
        <strain evidence="2">CG1_02_41_21</strain>
    </source>
</reference>
<evidence type="ECO:0000313" key="3">
    <source>
        <dbReference type="Proteomes" id="UP000182860"/>
    </source>
</evidence>
<dbReference type="InterPro" id="IPR043993">
    <property type="entry name" value="T4SS_pilin"/>
</dbReference>
<organism evidence="2 3">
    <name type="scientific">Candidatus Falkowbacteria bacterium CG1_02_41_21</name>
    <dbReference type="NCBI Taxonomy" id="1805147"/>
    <lineage>
        <taxon>Bacteria</taxon>
        <taxon>Candidatus Falkowiibacteriota</taxon>
    </lineage>
</organism>
<comment type="caution">
    <text evidence="2">The sequence shown here is derived from an EMBL/GenBank/DDBJ whole genome shotgun (WGS) entry which is preliminary data.</text>
</comment>
<keyword evidence="1" id="KW-0472">Membrane</keyword>
<dbReference type="Pfam" id="PF18895">
    <property type="entry name" value="T4SS_pilin"/>
    <property type="match status" value="1"/>
</dbReference>
<keyword evidence="1" id="KW-1133">Transmembrane helix</keyword>
<dbReference type="AlphaFoldDB" id="A0A1J4TBN2"/>
<accession>A0A1J4TBN2</accession>
<evidence type="ECO:0000256" key="1">
    <source>
        <dbReference type="SAM" id="Phobius"/>
    </source>
</evidence>
<name>A0A1J4TBN2_9BACT</name>
<keyword evidence="1" id="KW-0812">Transmembrane</keyword>
<dbReference type="EMBL" id="MNUV01000032">
    <property type="protein sequence ID" value="OIO07623.1"/>
    <property type="molecule type" value="Genomic_DNA"/>
</dbReference>
<feature type="transmembrane region" description="Helical" evidence="1">
    <location>
        <begin position="119"/>
        <end position="140"/>
    </location>
</feature>
<protein>
    <submittedName>
        <fullName evidence="2">Uncharacterized protein</fullName>
    </submittedName>
</protein>
<sequence length="148" mass="15955">MKNIFYKFSGLIILMFFLAVPLLPINAANLNDAFRVDSGDIYSNQDRLDSAAYNARFNIAGNAGALTPEQIISTAITALLSLLGVIFVALIVFSGFSWMIAGGDEQKVTKAKDMIRESLIGLVIVLGAYAVSYFVIGFLMPGSQMGAF</sequence>